<evidence type="ECO:0000313" key="18">
    <source>
        <dbReference type="EMBL" id="KIC71411.1"/>
    </source>
</evidence>
<dbReference type="Proteomes" id="UP000031465">
    <property type="component" value="Unassembled WGS sequence"/>
</dbReference>
<keyword evidence="10" id="KW-0560">Oxidoreductase</keyword>
<evidence type="ECO:0000256" key="11">
    <source>
        <dbReference type="ARBA" id="ARBA00023136"/>
    </source>
</evidence>
<evidence type="ECO:0000256" key="15">
    <source>
        <dbReference type="ARBA" id="ARBA00031887"/>
    </source>
</evidence>
<evidence type="ECO:0000256" key="8">
    <source>
        <dbReference type="ARBA" id="ARBA00022982"/>
    </source>
</evidence>
<dbReference type="GO" id="GO:0005886">
    <property type="term" value="C:plasma membrane"/>
    <property type="evidence" value="ECO:0007669"/>
    <property type="project" value="UniProtKB-SubCell"/>
</dbReference>
<keyword evidence="9 17" id="KW-1133">Transmembrane helix</keyword>
<comment type="caution">
    <text evidence="18">The sequence shown here is derived from an EMBL/GenBank/DDBJ whole genome shotgun (WGS) entry which is preliminary data.</text>
</comment>
<evidence type="ECO:0000256" key="2">
    <source>
        <dbReference type="ARBA" id="ARBA00008079"/>
    </source>
</evidence>
<dbReference type="InterPro" id="IPR005171">
    <property type="entry name" value="Cyt_c_oxidase_su4_prok"/>
</dbReference>
<dbReference type="PATRIC" id="fig|362787.3.peg.1479"/>
<comment type="function">
    <text evidence="12">Cytochrome bo(3) ubiquinol terminal oxidase is the component of the aerobic respiratory chain of E.coli that predominates when cells are grown at high aeration. Has proton pump activity across the membrane in addition to electron transfer, pumping 2 protons/electron.</text>
</comment>
<evidence type="ECO:0000256" key="6">
    <source>
        <dbReference type="ARBA" id="ARBA00022475"/>
    </source>
</evidence>
<name>A0A0C1JLF3_9BACT</name>
<evidence type="ECO:0000256" key="9">
    <source>
        <dbReference type="ARBA" id="ARBA00022989"/>
    </source>
</evidence>
<organism evidence="18 19">
    <name type="scientific">Candidatus Protochlamydia amoebophila</name>
    <dbReference type="NCBI Taxonomy" id="362787"/>
    <lineage>
        <taxon>Bacteria</taxon>
        <taxon>Pseudomonadati</taxon>
        <taxon>Chlamydiota</taxon>
        <taxon>Chlamydiia</taxon>
        <taxon>Parachlamydiales</taxon>
        <taxon>Parachlamydiaceae</taxon>
        <taxon>Candidatus Protochlamydia</taxon>
    </lineage>
</organism>
<evidence type="ECO:0000256" key="12">
    <source>
        <dbReference type="ARBA" id="ARBA00025694"/>
    </source>
</evidence>
<dbReference type="GO" id="GO:0015990">
    <property type="term" value="P:electron transport coupled proton transport"/>
    <property type="evidence" value="ECO:0007669"/>
    <property type="project" value="InterPro"/>
</dbReference>
<feature type="transmembrane region" description="Helical" evidence="17">
    <location>
        <begin position="49"/>
        <end position="69"/>
    </location>
</feature>
<evidence type="ECO:0000256" key="1">
    <source>
        <dbReference type="ARBA" id="ARBA00004651"/>
    </source>
</evidence>
<accession>A0A0C1JLF3</accession>
<evidence type="ECO:0000256" key="7">
    <source>
        <dbReference type="ARBA" id="ARBA00022692"/>
    </source>
</evidence>
<comment type="subunit">
    <text evidence="3">Heterooctamer of two A chains, two B chains, two C chains and two D chains.</text>
</comment>
<feature type="transmembrane region" description="Helical" evidence="17">
    <location>
        <begin position="21"/>
        <end position="43"/>
    </location>
</feature>
<evidence type="ECO:0000256" key="5">
    <source>
        <dbReference type="ARBA" id="ARBA00022448"/>
    </source>
</evidence>
<keyword evidence="7 17" id="KW-0812">Transmembrane</keyword>
<evidence type="ECO:0000256" key="10">
    <source>
        <dbReference type="ARBA" id="ARBA00023002"/>
    </source>
</evidence>
<comment type="subcellular location">
    <subcellularLocation>
        <location evidence="1">Cell membrane</location>
        <topology evidence="1">Multi-pass membrane protein</topology>
    </subcellularLocation>
</comment>
<sequence>MSHELNLDDVKKEWHGTFKSYVIGFAASLILTLLSFSFVFFKILKGQDLVYTLIGFALTQTFVQLVFFLHIGQEPKPRWESIALGFTILILLIVVIGSLWIMHDLNERMMGYMTQEMTHD</sequence>
<evidence type="ECO:0000256" key="13">
    <source>
        <dbReference type="ARBA" id="ARBA00030071"/>
    </source>
</evidence>
<feature type="transmembrane region" description="Helical" evidence="17">
    <location>
        <begin position="81"/>
        <end position="102"/>
    </location>
</feature>
<dbReference type="GO" id="GO:0019646">
    <property type="term" value="P:aerobic electron transport chain"/>
    <property type="evidence" value="ECO:0007669"/>
    <property type="project" value="TreeGrafter"/>
</dbReference>
<dbReference type="Pfam" id="PF03626">
    <property type="entry name" value="COX4_pro"/>
    <property type="match status" value="1"/>
</dbReference>
<keyword evidence="11 17" id="KW-0472">Membrane</keyword>
<keyword evidence="6" id="KW-1003">Cell membrane</keyword>
<evidence type="ECO:0000256" key="4">
    <source>
        <dbReference type="ARBA" id="ARBA00014689"/>
    </source>
</evidence>
<proteinExistence type="inferred from homology"/>
<evidence type="ECO:0000313" key="19">
    <source>
        <dbReference type="Proteomes" id="UP000031465"/>
    </source>
</evidence>
<dbReference type="AlphaFoldDB" id="A0A0C1JLF3"/>
<evidence type="ECO:0000256" key="16">
    <source>
        <dbReference type="ARBA" id="ARBA00032185"/>
    </source>
</evidence>
<keyword evidence="5" id="KW-0813">Transport</keyword>
<evidence type="ECO:0000256" key="14">
    <source>
        <dbReference type="ARBA" id="ARBA00030211"/>
    </source>
</evidence>
<protein>
    <recommendedName>
        <fullName evidence="4">Cytochrome bo(3) ubiquinol oxidase subunit 4</fullName>
    </recommendedName>
    <alternativeName>
        <fullName evidence="16">Cytochrome o ubiquinol oxidase subunit 4</fullName>
    </alternativeName>
    <alternativeName>
        <fullName evidence="13">Oxidase bo(3) subunit 4</fullName>
    </alternativeName>
    <alternativeName>
        <fullName evidence="14">Ubiquinol oxidase polypeptide IV</fullName>
    </alternativeName>
    <alternativeName>
        <fullName evidence="15">Ubiquinol oxidase subunit 4</fullName>
    </alternativeName>
</protein>
<dbReference type="InterPro" id="IPR050968">
    <property type="entry name" value="Cytochrome_c_oxidase_bac_sub4"/>
</dbReference>
<evidence type="ECO:0000256" key="3">
    <source>
        <dbReference type="ARBA" id="ARBA00011700"/>
    </source>
</evidence>
<dbReference type="NCBIfam" id="TIGR02847">
    <property type="entry name" value="CyoD"/>
    <property type="match status" value="1"/>
</dbReference>
<comment type="similarity">
    <text evidence="2">Belongs to the cytochrome c oxidase bacterial subunit 4 family.</text>
</comment>
<dbReference type="EMBL" id="JSAN01000092">
    <property type="protein sequence ID" value="KIC71411.1"/>
    <property type="molecule type" value="Genomic_DNA"/>
</dbReference>
<dbReference type="PANTHER" id="PTHR36835">
    <property type="entry name" value="CYTOCHROME BO(3) UBIQUINOL OXIDASE SUBUNIT 4"/>
    <property type="match status" value="1"/>
</dbReference>
<dbReference type="InterPro" id="IPR014210">
    <property type="entry name" value="Cyt_o_ubiqinol_oxidase_su4"/>
</dbReference>
<dbReference type="PANTHER" id="PTHR36835:SF1">
    <property type="entry name" value="CYTOCHROME BO(3) UBIQUINOL OXIDASE SUBUNIT 4"/>
    <property type="match status" value="1"/>
</dbReference>
<dbReference type="RefSeq" id="WP_039359334.1">
    <property type="nucleotide sequence ID" value="NZ_JSAN01000092.1"/>
</dbReference>
<dbReference type="GO" id="GO:0009486">
    <property type="term" value="F:cytochrome bo3 ubiquinol oxidase activity"/>
    <property type="evidence" value="ECO:0007669"/>
    <property type="project" value="InterPro"/>
</dbReference>
<reference evidence="18 19" key="1">
    <citation type="journal article" date="2014" name="Mol. Biol. Evol.">
        <title>Massive expansion of Ubiquitination-related gene families within the Chlamydiae.</title>
        <authorList>
            <person name="Domman D."/>
            <person name="Collingro A."/>
            <person name="Lagkouvardos I."/>
            <person name="Gehre L."/>
            <person name="Weinmaier T."/>
            <person name="Rattei T."/>
            <person name="Subtil A."/>
            <person name="Horn M."/>
        </authorList>
    </citation>
    <scope>NUCLEOTIDE SEQUENCE [LARGE SCALE GENOMIC DNA]</scope>
    <source>
        <strain evidence="18 19">EI2</strain>
    </source>
</reference>
<gene>
    <name evidence="18" type="primary">cyoD</name>
    <name evidence="18" type="ORF">DB44_DT00460</name>
</gene>
<keyword evidence="8" id="KW-0249">Electron transport</keyword>
<dbReference type="GO" id="GO:0015078">
    <property type="term" value="F:proton transmembrane transporter activity"/>
    <property type="evidence" value="ECO:0007669"/>
    <property type="project" value="TreeGrafter"/>
</dbReference>
<evidence type="ECO:0000256" key="17">
    <source>
        <dbReference type="SAM" id="Phobius"/>
    </source>
</evidence>
<dbReference type="GO" id="GO:0009319">
    <property type="term" value="C:cytochrome o ubiquinol oxidase complex"/>
    <property type="evidence" value="ECO:0007669"/>
    <property type="project" value="TreeGrafter"/>
</dbReference>